<keyword evidence="4" id="KW-1185">Reference proteome</keyword>
<dbReference type="InterPro" id="IPR011009">
    <property type="entry name" value="Kinase-like_dom_sf"/>
</dbReference>
<dbReference type="AlphaFoldDB" id="A0A7J9BM65"/>
<dbReference type="PANTHER" id="PTHR48011">
    <property type="entry name" value="CCR4-NOT TRANSCRIPTIONAL COMPLEX SUBUNIT CAF120-RELATED"/>
    <property type="match status" value="1"/>
</dbReference>
<feature type="domain" description="Protein kinase" evidence="2">
    <location>
        <begin position="1"/>
        <end position="252"/>
    </location>
</feature>
<dbReference type="SUPFAM" id="SSF56112">
    <property type="entry name" value="Protein kinase-like (PK-like)"/>
    <property type="match status" value="1"/>
</dbReference>
<comment type="caution">
    <text evidence="3">The sequence shown here is derived from an EMBL/GenBank/DDBJ whole genome shotgun (WGS) entry which is preliminary data.</text>
</comment>
<sequence length="252" mass="28668">MADGVRCGAMYLAYFLSRAIVSTPIATAVFTLIAAPIYNQIYAVKSANEEYSSFLRKEEEILLKDKDDVERSLNMLQARVSLLDLMNKYDGKIPEKDVNCYTQMMLERLLGVHEKGFIHSDLQPGNILNFPPQHCASLPTLKIVDFKLAKQQGVKDTRFGFQCTRYYMSPESIVEEVSGALNKWSLGCIVVEMITGILPWDTHDRDDLTGKLLRGESPNIPKDMSKLEKSFLRECFAIDPNKRWNVSKLYVI</sequence>
<protein>
    <recommendedName>
        <fullName evidence="2">Protein kinase domain-containing protein</fullName>
    </recommendedName>
</protein>
<dbReference type="InterPro" id="IPR052751">
    <property type="entry name" value="Plant_MAPKKK"/>
</dbReference>
<dbReference type="Proteomes" id="UP000593579">
    <property type="component" value="Unassembled WGS sequence"/>
</dbReference>
<dbReference type="GO" id="GO:0007165">
    <property type="term" value="P:signal transduction"/>
    <property type="evidence" value="ECO:0007669"/>
    <property type="project" value="TreeGrafter"/>
</dbReference>
<dbReference type="Gene3D" id="1.10.510.10">
    <property type="entry name" value="Transferase(Phosphotransferase) domain 1"/>
    <property type="match status" value="1"/>
</dbReference>
<dbReference type="EMBL" id="JABEZY010000004">
    <property type="protein sequence ID" value="MBA0737288.1"/>
    <property type="molecule type" value="Genomic_DNA"/>
</dbReference>
<evidence type="ECO:0000313" key="4">
    <source>
        <dbReference type="Proteomes" id="UP000593579"/>
    </source>
</evidence>
<name>A0A7J9BM65_GOSGO</name>
<evidence type="ECO:0000259" key="2">
    <source>
        <dbReference type="PROSITE" id="PS50011"/>
    </source>
</evidence>
<accession>A0A7J9BM65</accession>
<evidence type="ECO:0000313" key="3">
    <source>
        <dbReference type="EMBL" id="MBA0737288.1"/>
    </source>
</evidence>
<feature type="transmembrane region" description="Helical" evidence="1">
    <location>
        <begin position="12"/>
        <end position="38"/>
    </location>
</feature>
<dbReference type="GO" id="GO:0004672">
    <property type="term" value="F:protein kinase activity"/>
    <property type="evidence" value="ECO:0007669"/>
    <property type="project" value="InterPro"/>
</dbReference>
<feature type="non-terminal residue" evidence="3">
    <location>
        <position position="252"/>
    </location>
</feature>
<dbReference type="PANTHER" id="PTHR48011:SF51">
    <property type="entry name" value="PROTEIN KINASE SUPERFAMILY PROTEIN"/>
    <property type="match status" value="1"/>
</dbReference>
<dbReference type="Pfam" id="PF00069">
    <property type="entry name" value="Pkinase"/>
    <property type="match status" value="1"/>
</dbReference>
<reference evidence="3 4" key="1">
    <citation type="journal article" date="2019" name="Genome Biol. Evol.">
        <title>Insights into the evolution of the New World diploid cottons (Gossypium, subgenus Houzingenia) based on genome sequencing.</title>
        <authorList>
            <person name="Grover C.E."/>
            <person name="Arick M.A. 2nd"/>
            <person name="Thrash A."/>
            <person name="Conover J.L."/>
            <person name="Sanders W.S."/>
            <person name="Peterson D.G."/>
            <person name="Frelichowski J.E."/>
            <person name="Scheffler J.A."/>
            <person name="Scheffler B.E."/>
            <person name="Wendel J.F."/>
        </authorList>
    </citation>
    <scope>NUCLEOTIDE SEQUENCE [LARGE SCALE GENOMIC DNA]</scope>
    <source>
        <strain evidence="3">5</strain>
        <tissue evidence="3">Leaf</tissue>
    </source>
</reference>
<dbReference type="GO" id="GO:0005524">
    <property type="term" value="F:ATP binding"/>
    <property type="evidence" value="ECO:0007669"/>
    <property type="project" value="InterPro"/>
</dbReference>
<dbReference type="PROSITE" id="PS50011">
    <property type="entry name" value="PROTEIN_KINASE_DOM"/>
    <property type="match status" value="1"/>
</dbReference>
<proteinExistence type="predicted"/>
<organism evidence="3 4">
    <name type="scientific">Gossypium gossypioides</name>
    <name type="common">Mexican cotton</name>
    <name type="synonym">Selera gossypioides</name>
    <dbReference type="NCBI Taxonomy" id="34282"/>
    <lineage>
        <taxon>Eukaryota</taxon>
        <taxon>Viridiplantae</taxon>
        <taxon>Streptophyta</taxon>
        <taxon>Embryophyta</taxon>
        <taxon>Tracheophyta</taxon>
        <taxon>Spermatophyta</taxon>
        <taxon>Magnoliopsida</taxon>
        <taxon>eudicotyledons</taxon>
        <taxon>Gunneridae</taxon>
        <taxon>Pentapetalae</taxon>
        <taxon>rosids</taxon>
        <taxon>malvids</taxon>
        <taxon>Malvales</taxon>
        <taxon>Malvaceae</taxon>
        <taxon>Malvoideae</taxon>
        <taxon>Gossypium</taxon>
    </lineage>
</organism>
<keyword evidence="1" id="KW-1133">Transmembrane helix</keyword>
<evidence type="ECO:0000256" key="1">
    <source>
        <dbReference type="SAM" id="Phobius"/>
    </source>
</evidence>
<dbReference type="OrthoDB" id="25592at2759"/>
<keyword evidence="1" id="KW-0472">Membrane</keyword>
<dbReference type="InterPro" id="IPR000719">
    <property type="entry name" value="Prot_kinase_dom"/>
</dbReference>
<keyword evidence="1" id="KW-0812">Transmembrane</keyword>
<gene>
    <name evidence="3" type="ORF">Gogos_010758</name>
</gene>
<dbReference type="SMART" id="SM00220">
    <property type="entry name" value="S_TKc"/>
    <property type="match status" value="1"/>
</dbReference>